<dbReference type="PRINTS" id="PR01008">
    <property type="entry name" value="FLGLRINGFLGH"/>
</dbReference>
<comment type="function">
    <text evidence="1 7">Assembles around the rod to form the L-ring and probably protects the motor/basal body from shearing forces during rotation.</text>
</comment>
<protein>
    <recommendedName>
        <fullName evidence="7">Flagellar L-ring protein</fullName>
    </recommendedName>
    <alternativeName>
        <fullName evidence="7">Basal body L-ring protein</fullName>
    </alternativeName>
</protein>
<evidence type="ECO:0000313" key="10">
    <source>
        <dbReference type="Proteomes" id="UP000663629"/>
    </source>
</evidence>
<keyword evidence="6 7" id="KW-0998">Cell outer membrane</keyword>
<evidence type="ECO:0000256" key="4">
    <source>
        <dbReference type="ARBA" id="ARBA00023136"/>
    </source>
</evidence>
<evidence type="ECO:0000256" key="5">
    <source>
        <dbReference type="ARBA" id="ARBA00023143"/>
    </source>
</evidence>
<evidence type="ECO:0000256" key="1">
    <source>
        <dbReference type="ARBA" id="ARBA00002591"/>
    </source>
</evidence>
<dbReference type="PROSITE" id="PS51257">
    <property type="entry name" value="PROKAR_LIPOPROTEIN"/>
    <property type="match status" value="1"/>
</dbReference>
<evidence type="ECO:0000256" key="7">
    <source>
        <dbReference type="HAMAP-Rule" id="MF_00415"/>
    </source>
</evidence>
<keyword evidence="10" id="KW-1185">Reference proteome</keyword>
<keyword evidence="5 7" id="KW-0975">Bacterial flagellum</keyword>
<accession>A0ABX7JDQ8</accession>
<comment type="similarity">
    <text evidence="2 7">Belongs to the FlgH family.</text>
</comment>
<keyword evidence="9" id="KW-0969">Cilium</keyword>
<evidence type="ECO:0000313" key="9">
    <source>
        <dbReference type="EMBL" id="QRZ12367.1"/>
    </source>
</evidence>
<proteinExistence type="inferred from homology"/>
<keyword evidence="4 7" id="KW-0472">Membrane</keyword>
<dbReference type="PANTHER" id="PTHR34933:SF1">
    <property type="entry name" value="FLAGELLAR L-RING PROTEIN"/>
    <property type="match status" value="1"/>
</dbReference>
<gene>
    <name evidence="7" type="primary">flgH</name>
    <name evidence="9" type="ORF">JWJ88_06990</name>
</gene>
<reference evidence="9 10" key="1">
    <citation type="submission" date="2021-02" db="EMBL/GenBank/DDBJ databases">
        <title>Paracoccus methylovroum sp.nov., a new methanol and methylamine utilizing methylotrophic denitrifer.</title>
        <authorList>
            <person name="Timsy T."/>
            <person name="Behrendt U."/>
            <person name="Ulrich A."/>
            <person name="Spanner T."/>
            <person name="Foesel B.U."/>
            <person name="Horn M.A."/>
            <person name="Kolb S."/>
        </authorList>
    </citation>
    <scope>NUCLEOTIDE SEQUENCE [LARGE SCALE GENOMIC DNA]</scope>
    <source>
        <strain evidence="9 10">H4-D09</strain>
    </source>
</reference>
<dbReference type="HAMAP" id="MF_00415">
    <property type="entry name" value="FlgH"/>
    <property type="match status" value="1"/>
</dbReference>
<sequence length="250" mass="27174">MLKHTPLSRAILSGAITLTFSLAACGRVSQIGQVPNMTSPESSVEFQAMTSSGHGLQELPNRLDSTASLWTVSQNSLVADRRASNRGDILTVVIEIDDRAEIQNSSGRSRSSTDKVSIPSMMGLPQRIDETLPEGASMDELVEAKASSSFKGSGNISRRDKLTLRVAATVVDRLPNGVLRIQGTQEVRVNYEVRELTVSGFVRPSDIGRRNEIAYDRIAGARISYGGRGQISDVQQPRYGQQIADIILPY</sequence>
<dbReference type="NCBIfam" id="NF001305">
    <property type="entry name" value="PRK00249.1-5"/>
    <property type="match status" value="1"/>
</dbReference>
<dbReference type="PANTHER" id="PTHR34933">
    <property type="entry name" value="FLAGELLAR L-RING PROTEIN"/>
    <property type="match status" value="1"/>
</dbReference>
<keyword evidence="9" id="KW-0282">Flagellum</keyword>
<evidence type="ECO:0000256" key="8">
    <source>
        <dbReference type="SAM" id="SignalP"/>
    </source>
</evidence>
<keyword evidence="3 7" id="KW-0732">Signal</keyword>
<feature type="chain" id="PRO_5046798270" description="Flagellar L-ring protein" evidence="8">
    <location>
        <begin position="24"/>
        <end position="250"/>
    </location>
</feature>
<dbReference type="Proteomes" id="UP000663629">
    <property type="component" value="Chromosome 1"/>
</dbReference>
<organism evidence="9 10">
    <name type="scientific">Paracoccus methylovorus</name>
    <dbReference type="NCBI Taxonomy" id="2812658"/>
    <lineage>
        <taxon>Bacteria</taxon>
        <taxon>Pseudomonadati</taxon>
        <taxon>Pseudomonadota</taxon>
        <taxon>Alphaproteobacteria</taxon>
        <taxon>Rhodobacterales</taxon>
        <taxon>Paracoccaceae</taxon>
        <taxon>Paracoccus</taxon>
    </lineage>
</organism>
<comment type="subunit">
    <text evidence="7">The basal body constitutes a major portion of the flagellar organelle and consists of four rings (L,P,S, and M) mounted on a central rod.</text>
</comment>
<keyword evidence="7" id="KW-0449">Lipoprotein</keyword>
<dbReference type="Pfam" id="PF02107">
    <property type="entry name" value="FlgH"/>
    <property type="match status" value="1"/>
</dbReference>
<comment type="subcellular location">
    <subcellularLocation>
        <location evidence="7">Cell outer membrane</location>
        <topology evidence="7">Lipid-anchor</topology>
    </subcellularLocation>
    <subcellularLocation>
        <location evidence="7">Bacterial flagellum basal body</location>
    </subcellularLocation>
</comment>
<name>A0ABX7JDQ8_9RHOB</name>
<dbReference type="EMBL" id="CP070368">
    <property type="protein sequence ID" value="QRZ12367.1"/>
    <property type="molecule type" value="Genomic_DNA"/>
</dbReference>
<evidence type="ECO:0000256" key="6">
    <source>
        <dbReference type="ARBA" id="ARBA00023237"/>
    </source>
</evidence>
<dbReference type="RefSeq" id="WP_205293401.1">
    <property type="nucleotide sequence ID" value="NZ_CP070368.1"/>
</dbReference>
<keyword evidence="9" id="KW-0966">Cell projection</keyword>
<feature type="signal peptide" evidence="8">
    <location>
        <begin position="1"/>
        <end position="23"/>
    </location>
</feature>
<evidence type="ECO:0000256" key="2">
    <source>
        <dbReference type="ARBA" id="ARBA00006929"/>
    </source>
</evidence>
<dbReference type="InterPro" id="IPR000527">
    <property type="entry name" value="Flag_Lring"/>
</dbReference>
<evidence type="ECO:0000256" key="3">
    <source>
        <dbReference type="ARBA" id="ARBA00022729"/>
    </source>
</evidence>